<proteinExistence type="predicted"/>
<keyword evidence="2" id="KW-1185">Reference proteome</keyword>
<organism evidence="1 2">
    <name type="scientific">Pontibacter toksunensis</name>
    <dbReference type="NCBI Taxonomy" id="1332631"/>
    <lineage>
        <taxon>Bacteria</taxon>
        <taxon>Pseudomonadati</taxon>
        <taxon>Bacteroidota</taxon>
        <taxon>Cytophagia</taxon>
        <taxon>Cytophagales</taxon>
        <taxon>Hymenobacteraceae</taxon>
        <taxon>Pontibacter</taxon>
    </lineage>
</organism>
<evidence type="ECO:0000313" key="2">
    <source>
        <dbReference type="Proteomes" id="UP001597641"/>
    </source>
</evidence>
<name>A0ABW6C442_9BACT</name>
<gene>
    <name evidence="1" type="ORF">ACFS7Z_26595</name>
</gene>
<sequence>MSELTEFLNRLTHCDMLVLTLVSTDRLYCRFFLGGLYQDRMFLADPLLMAELNLLMGEGEVVDAGGIARLKQTFLAV</sequence>
<dbReference type="Proteomes" id="UP001597641">
    <property type="component" value="Unassembled WGS sequence"/>
</dbReference>
<protein>
    <submittedName>
        <fullName evidence="1">Uncharacterized protein</fullName>
    </submittedName>
</protein>
<comment type="caution">
    <text evidence="1">The sequence shown here is derived from an EMBL/GenBank/DDBJ whole genome shotgun (WGS) entry which is preliminary data.</text>
</comment>
<reference evidence="2" key="1">
    <citation type="journal article" date="2019" name="Int. J. Syst. Evol. Microbiol.">
        <title>The Global Catalogue of Microorganisms (GCM) 10K type strain sequencing project: providing services to taxonomists for standard genome sequencing and annotation.</title>
        <authorList>
            <consortium name="The Broad Institute Genomics Platform"/>
            <consortium name="The Broad Institute Genome Sequencing Center for Infectious Disease"/>
            <person name="Wu L."/>
            <person name="Ma J."/>
        </authorList>
    </citation>
    <scope>NUCLEOTIDE SEQUENCE [LARGE SCALE GENOMIC DNA]</scope>
    <source>
        <strain evidence="2">KCTC 23984</strain>
    </source>
</reference>
<dbReference type="EMBL" id="JBHUOX010000057">
    <property type="protein sequence ID" value="MFD3003954.1"/>
    <property type="molecule type" value="Genomic_DNA"/>
</dbReference>
<evidence type="ECO:0000313" key="1">
    <source>
        <dbReference type="EMBL" id="MFD3003954.1"/>
    </source>
</evidence>
<dbReference type="RefSeq" id="WP_377492342.1">
    <property type="nucleotide sequence ID" value="NZ_JBHUOX010000057.1"/>
</dbReference>
<accession>A0ABW6C442</accession>